<dbReference type="Proteomes" id="UP000642673">
    <property type="component" value="Unassembled WGS sequence"/>
</dbReference>
<evidence type="ECO:0000256" key="1">
    <source>
        <dbReference type="SAM" id="MobiDB-lite"/>
    </source>
</evidence>
<comment type="caution">
    <text evidence="2">The sequence shown here is derived from an EMBL/GenBank/DDBJ whole genome shotgun (WGS) entry which is preliminary data.</text>
</comment>
<feature type="region of interest" description="Disordered" evidence="1">
    <location>
        <begin position="70"/>
        <end position="122"/>
    </location>
</feature>
<proteinExistence type="predicted"/>
<dbReference type="EMBL" id="BMVP01000005">
    <property type="protein sequence ID" value="GHB59693.1"/>
    <property type="molecule type" value="Genomic_DNA"/>
</dbReference>
<evidence type="ECO:0000313" key="2">
    <source>
        <dbReference type="EMBL" id="GHB59693.1"/>
    </source>
</evidence>
<evidence type="ECO:0000313" key="3">
    <source>
        <dbReference type="Proteomes" id="UP000642673"/>
    </source>
</evidence>
<keyword evidence="3" id="KW-1185">Reference proteome</keyword>
<accession>A0ABQ3ET53</accession>
<gene>
    <name evidence="2" type="ORF">GCM10010347_32100</name>
</gene>
<feature type="compositionally biased region" description="Basic and acidic residues" evidence="1">
    <location>
        <begin position="108"/>
        <end position="117"/>
    </location>
</feature>
<name>A0ABQ3ET53_9ACTN</name>
<protein>
    <submittedName>
        <fullName evidence="2">Uncharacterized protein</fullName>
    </submittedName>
</protein>
<reference evidence="3" key="1">
    <citation type="journal article" date="2019" name="Int. J. Syst. Evol. Microbiol.">
        <title>The Global Catalogue of Microorganisms (GCM) 10K type strain sequencing project: providing services to taxonomists for standard genome sequencing and annotation.</title>
        <authorList>
            <consortium name="The Broad Institute Genomics Platform"/>
            <consortium name="The Broad Institute Genome Sequencing Center for Infectious Disease"/>
            <person name="Wu L."/>
            <person name="Ma J."/>
        </authorList>
    </citation>
    <scope>NUCLEOTIDE SEQUENCE [LARGE SCALE GENOMIC DNA]</scope>
    <source>
        <strain evidence="3">JCM 4738</strain>
    </source>
</reference>
<sequence length="143" mass="15337">MHRHGVDVERVRVIAPLRALVAECQKICRGRDGWTSELIEERCDAIHRAQGKEADVVALVLGGGRRVTAAETEGYTRQDAPSQATGRAHGAVSPETASRVWSPTLRRPGAELPDRGRQPLSVAMGCPIPLTVQNASNSSPGPE</sequence>
<organism evidence="2 3">
    <name type="scientific">Streptomyces cirratus</name>
    <dbReference type="NCBI Taxonomy" id="68187"/>
    <lineage>
        <taxon>Bacteria</taxon>
        <taxon>Bacillati</taxon>
        <taxon>Actinomycetota</taxon>
        <taxon>Actinomycetes</taxon>
        <taxon>Kitasatosporales</taxon>
        <taxon>Streptomycetaceae</taxon>
        <taxon>Streptomyces</taxon>
    </lineage>
</organism>